<evidence type="ECO:0000313" key="1">
    <source>
        <dbReference type="EMBL" id="TKF31634.1"/>
    </source>
</evidence>
<dbReference type="RefSeq" id="WP_136980359.1">
    <property type="nucleotide sequence ID" value="NZ_SYUV01000035.1"/>
</dbReference>
<dbReference type="AlphaFoldDB" id="A0A4U1ZAR4"/>
<evidence type="ECO:0000313" key="2">
    <source>
        <dbReference type="Proteomes" id="UP000307574"/>
    </source>
</evidence>
<accession>A0A4U1ZAR4</accession>
<protein>
    <submittedName>
        <fullName evidence="1">DNAase</fullName>
    </submittedName>
</protein>
<proteinExistence type="predicted"/>
<sequence>MIELVSGNPSALERLKVAFRACPKDFDKLKSEVKAGRVSVYELSGDGYRVTVAGEVDGNSYFLWGVSGRGVVLAMRELSKYVKESGLTSISAETYFPLVAKLCRRLSTEEHERGEITRMEMRV</sequence>
<dbReference type="EMBL" id="SYUV01000035">
    <property type="protein sequence ID" value="TKF31634.1"/>
    <property type="molecule type" value="Genomic_DNA"/>
</dbReference>
<name>A0A4U1ZAR4_9VIBR</name>
<dbReference type="Proteomes" id="UP000307574">
    <property type="component" value="Unassembled WGS sequence"/>
</dbReference>
<organism evidence="1 2">
    <name type="scientific">Vibrio kanaloae</name>
    <dbReference type="NCBI Taxonomy" id="170673"/>
    <lineage>
        <taxon>Bacteria</taxon>
        <taxon>Pseudomonadati</taxon>
        <taxon>Pseudomonadota</taxon>
        <taxon>Gammaproteobacteria</taxon>
        <taxon>Vibrionales</taxon>
        <taxon>Vibrionaceae</taxon>
        <taxon>Vibrio</taxon>
    </lineage>
</organism>
<comment type="caution">
    <text evidence="1">The sequence shown here is derived from an EMBL/GenBank/DDBJ whole genome shotgun (WGS) entry which is preliminary data.</text>
</comment>
<gene>
    <name evidence="1" type="ORF">FCV50_11360</name>
</gene>
<reference evidence="1 2" key="1">
    <citation type="submission" date="2019-04" db="EMBL/GenBank/DDBJ databases">
        <title>A reverse ecology approach based on a biological definition of microbial populations.</title>
        <authorList>
            <person name="Arevalo P."/>
            <person name="Vaninsberghe D."/>
            <person name="Elsherbini J."/>
            <person name="Gore J."/>
            <person name="Polz M."/>
        </authorList>
    </citation>
    <scope>NUCLEOTIDE SEQUENCE [LARGE SCALE GENOMIC DNA]</scope>
    <source>
        <strain evidence="1 2">10N.261.46.F4</strain>
    </source>
</reference>